<dbReference type="PANTHER" id="PTHR36834">
    <property type="entry name" value="MEMBRANE PROTEIN-RELATED"/>
    <property type="match status" value="1"/>
</dbReference>
<evidence type="ECO:0000313" key="4">
    <source>
        <dbReference type="Proteomes" id="UP000004416"/>
    </source>
</evidence>
<name>G9XWN3_DESHA</name>
<dbReference type="EMBL" id="AFZX01000141">
    <property type="protein sequence ID" value="EHL03908.1"/>
    <property type="molecule type" value="Genomic_DNA"/>
</dbReference>
<feature type="transmembrane region" description="Helical" evidence="1">
    <location>
        <begin position="136"/>
        <end position="156"/>
    </location>
</feature>
<feature type="transmembrane region" description="Helical" evidence="1">
    <location>
        <begin position="106"/>
        <end position="124"/>
    </location>
</feature>
<feature type="transmembrane region" description="Helical" evidence="1">
    <location>
        <begin position="6"/>
        <end position="30"/>
    </location>
</feature>
<proteinExistence type="predicted"/>
<dbReference type="InterPro" id="IPR006976">
    <property type="entry name" value="VanZ-like"/>
</dbReference>
<keyword evidence="1" id="KW-1133">Transmembrane helix</keyword>
<dbReference type="HOGENOM" id="CLU_077618_4_0_9"/>
<gene>
    <name evidence="3" type="ORF">HMPREF0322_05400</name>
</gene>
<accession>G9XWN3</accession>
<organism evidence="3 4">
    <name type="scientific">Desulfitobacterium hafniense DP7</name>
    <dbReference type="NCBI Taxonomy" id="537010"/>
    <lineage>
        <taxon>Bacteria</taxon>
        <taxon>Bacillati</taxon>
        <taxon>Bacillota</taxon>
        <taxon>Clostridia</taxon>
        <taxon>Eubacteriales</taxon>
        <taxon>Desulfitobacteriaceae</taxon>
        <taxon>Desulfitobacterium</taxon>
    </lineage>
</organism>
<comment type="caution">
    <text evidence="3">The sequence shown here is derived from an EMBL/GenBank/DDBJ whole genome shotgun (WGS) entry which is preliminary data.</text>
</comment>
<dbReference type="Pfam" id="PF04892">
    <property type="entry name" value="VanZ"/>
    <property type="match status" value="1"/>
</dbReference>
<dbReference type="Proteomes" id="UP000004416">
    <property type="component" value="Unassembled WGS sequence"/>
</dbReference>
<feature type="transmembrane region" description="Helical" evidence="1">
    <location>
        <begin position="42"/>
        <end position="62"/>
    </location>
</feature>
<reference evidence="3 4" key="1">
    <citation type="submission" date="2011-08" db="EMBL/GenBank/DDBJ databases">
        <authorList>
            <person name="Weinstock G."/>
            <person name="Sodergren E."/>
            <person name="Clifton S."/>
            <person name="Fulton L."/>
            <person name="Fulton B."/>
            <person name="Courtney L."/>
            <person name="Fronick C."/>
            <person name="Harrison M."/>
            <person name="Strong C."/>
            <person name="Farmer C."/>
            <person name="Delahaunty K."/>
            <person name="Markovic C."/>
            <person name="Hall O."/>
            <person name="Minx P."/>
            <person name="Tomlinson C."/>
            <person name="Mitreva M."/>
            <person name="Hou S."/>
            <person name="Chen J."/>
            <person name="Wollam A."/>
            <person name="Pepin K.H."/>
            <person name="Johnson M."/>
            <person name="Bhonagiri V."/>
            <person name="Zhang X."/>
            <person name="Suruliraj S."/>
            <person name="Warren W."/>
            <person name="Chinwalla A."/>
            <person name="Mardis E.R."/>
            <person name="Wilson R.K."/>
        </authorList>
    </citation>
    <scope>NUCLEOTIDE SEQUENCE [LARGE SCALE GENOMIC DNA]</scope>
    <source>
        <strain evidence="3 4">DP7</strain>
    </source>
</reference>
<feature type="transmembrane region" description="Helical" evidence="1">
    <location>
        <begin position="168"/>
        <end position="191"/>
    </location>
</feature>
<keyword evidence="1" id="KW-0472">Membrane</keyword>
<feature type="domain" description="VanZ-like" evidence="2">
    <location>
        <begin position="47"/>
        <end position="182"/>
    </location>
</feature>
<protein>
    <submittedName>
        <fullName evidence="3">VanZ-like protein</fullName>
    </submittedName>
</protein>
<evidence type="ECO:0000259" key="2">
    <source>
        <dbReference type="Pfam" id="PF04892"/>
    </source>
</evidence>
<keyword evidence="1" id="KW-0812">Transmembrane</keyword>
<evidence type="ECO:0000313" key="3">
    <source>
        <dbReference type="EMBL" id="EHL03908.1"/>
    </source>
</evidence>
<sequence>MLDMFEVIVFGVVFGGVPWVVLRGIFLLWSKNYKHISIIRELLVMAFVIYCLAVIRVTIFSLHPSAGFGQSGTPSVNIIPFAEMFRGFHPNHFSLGYMIRHLESNLIGNILLLLPLGFFLPTLWSKFRSFKRTVLIGILSSLSIETVQYILAYLGLSSGRASDIDDVILNSIGVIIGYMVFQAISCGIKCFRKYSTFTKVD</sequence>
<dbReference type="AlphaFoldDB" id="G9XWN3"/>
<evidence type="ECO:0000256" key="1">
    <source>
        <dbReference type="SAM" id="Phobius"/>
    </source>
</evidence>
<dbReference type="PANTHER" id="PTHR36834:SF2">
    <property type="entry name" value="MEMBRANE PROTEIN"/>
    <property type="match status" value="1"/>
</dbReference>
<dbReference type="InterPro" id="IPR053150">
    <property type="entry name" value="Teicoplanin_resist-assoc"/>
</dbReference>